<feature type="signal peptide" evidence="1">
    <location>
        <begin position="1"/>
        <end position="21"/>
    </location>
</feature>
<dbReference type="SMART" id="SM00460">
    <property type="entry name" value="TGc"/>
    <property type="match status" value="1"/>
</dbReference>
<keyword evidence="4" id="KW-1185">Reference proteome</keyword>
<dbReference type="PANTHER" id="PTHR33490:SF3">
    <property type="entry name" value="CONSERVED INTEGRAL MEMBRANE PROTEIN"/>
    <property type="match status" value="1"/>
</dbReference>
<sequence>MRCRLAVLAALWCLLVAPASAERRWMTVLLDGRKVGTLRIDRDADGGAVTTTQALDLRLTRANSPLLLRSSVTAVESRDGAPLAFDASGNMSALENRVEGRARPEGAFQVTRTVGGQSTVGLLIWPTGASLVEGQRLIAVARGFVAGTTYPVRNFDVVKQQVADVKVDVVGNDTLVMPDGTRETLHHLRQSLPGVPGAAPVDVWVDDEGAIRRSISPLLGFRLEMISCSEACATAPDQDVDVLRAAMIDAPRPLTPNFRVQPMRYTVRVAGGTPHPFIETDEQHVTSLGDGVYVIDVGFARRGKETAPAADDTAPSPWLQADSPRIGELARSIAGDAHSDLQRMRRLRAWVSDFIDRKGLDIGYASALETLDTRAGDCTEHAVLLTALARSLGIPARVVTGVVYVERLGGASRVFVPHAWSQAFIDGRWISFDSAQRRFDSTHIALGSGNGDPWRFFATMTTLGHIRVDQAVPSSSIVDLPASAEGGFVGAAGAGGGR</sequence>
<protein>
    <submittedName>
        <fullName evidence="3">Transglutaminase-like domain-containing protein</fullName>
    </submittedName>
</protein>
<evidence type="ECO:0000313" key="4">
    <source>
        <dbReference type="Proteomes" id="UP001528850"/>
    </source>
</evidence>
<dbReference type="Proteomes" id="UP001528850">
    <property type="component" value="Unassembled WGS sequence"/>
</dbReference>
<organism evidence="3 4">
    <name type="scientific">Luteibacter sahnii</name>
    <dbReference type="NCBI Taxonomy" id="3021977"/>
    <lineage>
        <taxon>Bacteria</taxon>
        <taxon>Pseudomonadati</taxon>
        <taxon>Pseudomonadota</taxon>
        <taxon>Gammaproteobacteria</taxon>
        <taxon>Lysobacterales</taxon>
        <taxon>Rhodanobacteraceae</taxon>
        <taxon>Luteibacter</taxon>
    </lineage>
</organism>
<proteinExistence type="predicted"/>
<feature type="domain" description="Transglutaminase-like" evidence="2">
    <location>
        <begin position="370"/>
        <end position="436"/>
    </location>
</feature>
<gene>
    <name evidence="3" type="ORF">P3W24_02725</name>
</gene>
<dbReference type="SUPFAM" id="SSF54001">
    <property type="entry name" value="Cysteine proteinases"/>
    <property type="match status" value="1"/>
</dbReference>
<evidence type="ECO:0000313" key="3">
    <source>
        <dbReference type="EMBL" id="MDF4023888.1"/>
    </source>
</evidence>
<dbReference type="InterPro" id="IPR002931">
    <property type="entry name" value="Transglutaminase-like"/>
</dbReference>
<evidence type="ECO:0000256" key="1">
    <source>
        <dbReference type="SAM" id="SignalP"/>
    </source>
</evidence>
<comment type="caution">
    <text evidence="3">The sequence shown here is derived from an EMBL/GenBank/DDBJ whole genome shotgun (WGS) entry which is preliminary data.</text>
</comment>
<keyword evidence="1" id="KW-0732">Signal</keyword>
<dbReference type="Pfam" id="PF01841">
    <property type="entry name" value="Transglut_core"/>
    <property type="match status" value="1"/>
</dbReference>
<feature type="chain" id="PRO_5045407745" evidence="1">
    <location>
        <begin position="22"/>
        <end position="498"/>
    </location>
</feature>
<dbReference type="RefSeq" id="WP_320550693.1">
    <property type="nucleotide sequence ID" value="NZ_JAQLOK010000002.1"/>
</dbReference>
<dbReference type="InterPro" id="IPR038765">
    <property type="entry name" value="Papain-like_cys_pep_sf"/>
</dbReference>
<dbReference type="Gene3D" id="3.10.620.30">
    <property type="match status" value="1"/>
</dbReference>
<dbReference type="EMBL" id="JARJJS010000001">
    <property type="protein sequence ID" value="MDF4023888.1"/>
    <property type="molecule type" value="Genomic_DNA"/>
</dbReference>
<name>A0ABT6B731_9GAMM</name>
<reference evidence="3 4" key="1">
    <citation type="journal article" date="2024" name="Curr. Microbiol.">
        <title>Luteibacter sahnii sp. nov., A Novel Yellow-Colored Xanthomonadin Pigment Producing Probiotic Bacterium from Healthy Rice Seed Microbiome.</title>
        <authorList>
            <person name="Jaiswal G."/>
            <person name="Rana R."/>
            <person name="Nayak P.K."/>
            <person name="Chouhan R."/>
            <person name="Gandhi S.G."/>
            <person name="Patel H.K."/>
            <person name="Patil P.B."/>
        </authorList>
    </citation>
    <scope>NUCLEOTIDE SEQUENCE [LARGE SCALE GENOMIC DNA]</scope>
    <source>
        <strain evidence="3 4">PPL201</strain>
    </source>
</reference>
<accession>A0ABT6B731</accession>
<dbReference type="PANTHER" id="PTHR33490">
    <property type="entry name" value="BLR5614 PROTEIN-RELATED"/>
    <property type="match status" value="1"/>
</dbReference>
<evidence type="ECO:0000259" key="2">
    <source>
        <dbReference type="SMART" id="SM00460"/>
    </source>
</evidence>